<accession>A0AAP0IKQ7</accession>
<dbReference type="EMBL" id="JBBNAE010000006">
    <property type="protein sequence ID" value="KAK9116506.1"/>
    <property type="molecule type" value="Genomic_DNA"/>
</dbReference>
<keyword evidence="3" id="KW-1185">Reference proteome</keyword>
<protein>
    <submittedName>
        <fullName evidence="2">Uncharacterized protein</fullName>
    </submittedName>
</protein>
<feature type="region of interest" description="Disordered" evidence="1">
    <location>
        <begin position="1"/>
        <end position="25"/>
    </location>
</feature>
<gene>
    <name evidence="2" type="ORF">Sjap_015453</name>
</gene>
<dbReference type="Proteomes" id="UP001417504">
    <property type="component" value="Unassembled WGS sequence"/>
</dbReference>
<reference evidence="2 3" key="1">
    <citation type="submission" date="2024-01" db="EMBL/GenBank/DDBJ databases">
        <title>Genome assemblies of Stephania.</title>
        <authorList>
            <person name="Yang L."/>
        </authorList>
    </citation>
    <scope>NUCLEOTIDE SEQUENCE [LARGE SCALE GENOMIC DNA]</scope>
    <source>
        <strain evidence="2">QJT</strain>
        <tissue evidence="2">Leaf</tissue>
    </source>
</reference>
<proteinExistence type="predicted"/>
<sequence>MSPNNHVQTSNQSLASTHPSKKTINFNLIHPPLAITSHHHAPIPHSHNLTIKT</sequence>
<evidence type="ECO:0000313" key="3">
    <source>
        <dbReference type="Proteomes" id="UP001417504"/>
    </source>
</evidence>
<dbReference type="AlphaFoldDB" id="A0AAP0IKQ7"/>
<comment type="caution">
    <text evidence="2">The sequence shown here is derived from an EMBL/GenBank/DDBJ whole genome shotgun (WGS) entry which is preliminary data.</text>
</comment>
<organism evidence="2 3">
    <name type="scientific">Stephania japonica</name>
    <dbReference type="NCBI Taxonomy" id="461633"/>
    <lineage>
        <taxon>Eukaryota</taxon>
        <taxon>Viridiplantae</taxon>
        <taxon>Streptophyta</taxon>
        <taxon>Embryophyta</taxon>
        <taxon>Tracheophyta</taxon>
        <taxon>Spermatophyta</taxon>
        <taxon>Magnoliopsida</taxon>
        <taxon>Ranunculales</taxon>
        <taxon>Menispermaceae</taxon>
        <taxon>Menispermoideae</taxon>
        <taxon>Cissampelideae</taxon>
        <taxon>Stephania</taxon>
    </lineage>
</organism>
<name>A0AAP0IKQ7_9MAGN</name>
<evidence type="ECO:0000313" key="2">
    <source>
        <dbReference type="EMBL" id="KAK9116506.1"/>
    </source>
</evidence>
<evidence type="ECO:0000256" key="1">
    <source>
        <dbReference type="SAM" id="MobiDB-lite"/>
    </source>
</evidence>